<dbReference type="Proteomes" id="UP000327118">
    <property type="component" value="Unassembled WGS sequence"/>
</dbReference>
<dbReference type="InterPro" id="IPR017969">
    <property type="entry name" value="Heavy-metal-associated_CS"/>
</dbReference>
<evidence type="ECO:0000313" key="20">
    <source>
        <dbReference type="EMBL" id="KAE8349788.1"/>
    </source>
</evidence>
<dbReference type="InterPro" id="IPR006121">
    <property type="entry name" value="HMA_dom"/>
</dbReference>
<dbReference type="InterPro" id="IPR023214">
    <property type="entry name" value="HAD_sf"/>
</dbReference>
<dbReference type="Gene3D" id="2.70.150.10">
    <property type="entry name" value="Calcium-transporting ATPase, cytoplasmic transduction domain A"/>
    <property type="match status" value="1"/>
</dbReference>
<dbReference type="InterPro" id="IPR018303">
    <property type="entry name" value="ATPase_P-typ_P_site"/>
</dbReference>
<dbReference type="InterPro" id="IPR001757">
    <property type="entry name" value="P_typ_ATPase"/>
</dbReference>
<dbReference type="InterPro" id="IPR023298">
    <property type="entry name" value="ATPase_P-typ_TM_dom_sf"/>
</dbReference>
<keyword evidence="9" id="KW-0187">Copper transport</keyword>
<evidence type="ECO:0000256" key="2">
    <source>
        <dbReference type="ARBA" id="ARBA00006024"/>
    </source>
</evidence>
<dbReference type="InterPro" id="IPR023299">
    <property type="entry name" value="ATPase_P-typ_cyto_dom_N"/>
</dbReference>
<evidence type="ECO:0000256" key="8">
    <source>
        <dbReference type="ARBA" id="ARBA00022741"/>
    </source>
</evidence>
<keyword evidence="5 18" id="KW-0812">Transmembrane</keyword>
<dbReference type="NCBIfam" id="TIGR00003">
    <property type="entry name" value="copper ion binding protein"/>
    <property type="match status" value="2"/>
</dbReference>
<dbReference type="FunFam" id="3.30.70.100:FF:000001">
    <property type="entry name" value="ATPase copper transporting beta"/>
    <property type="match status" value="3"/>
</dbReference>
<dbReference type="PANTHER" id="PTHR43520:SF8">
    <property type="entry name" value="P-TYPE CU(+) TRANSPORTER"/>
    <property type="match status" value="1"/>
</dbReference>
<keyword evidence="16 18" id="KW-0472">Membrane</keyword>
<dbReference type="GO" id="GO:0016020">
    <property type="term" value="C:membrane"/>
    <property type="evidence" value="ECO:0007669"/>
    <property type="project" value="UniProtKB-SubCell"/>
</dbReference>
<dbReference type="InterPro" id="IPR036163">
    <property type="entry name" value="HMA_dom_sf"/>
</dbReference>
<dbReference type="EC" id="7.2.2.8" evidence="3"/>
<evidence type="ECO:0000256" key="3">
    <source>
        <dbReference type="ARBA" id="ARBA00012517"/>
    </source>
</evidence>
<dbReference type="CDD" id="cd00371">
    <property type="entry name" value="HMA"/>
    <property type="match status" value="4"/>
</dbReference>
<keyword evidence="21" id="KW-1185">Reference proteome</keyword>
<comment type="similarity">
    <text evidence="2 18">Belongs to the cation transport ATPase (P-type) (TC 3.A.3) family. Type IB subfamily.</text>
</comment>
<dbReference type="InterPro" id="IPR027256">
    <property type="entry name" value="P-typ_ATPase_IB"/>
</dbReference>
<dbReference type="FunFam" id="2.70.150.10:FF:000002">
    <property type="entry name" value="Copper-transporting ATPase 1, putative"/>
    <property type="match status" value="1"/>
</dbReference>
<evidence type="ECO:0000256" key="17">
    <source>
        <dbReference type="ARBA" id="ARBA00080126"/>
    </source>
</evidence>
<feature type="transmembrane region" description="Helical" evidence="18">
    <location>
        <begin position="661"/>
        <end position="682"/>
    </location>
</feature>
<dbReference type="GO" id="GO:0055070">
    <property type="term" value="P:copper ion homeostasis"/>
    <property type="evidence" value="ECO:0007669"/>
    <property type="project" value="TreeGrafter"/>
</dbReference>
<gene>
    <name evidence="20" type="ORF">BDV28DRAFT_54326</name>
</gene>
<dbReference type="Gene3D" id="3.40.50.1000">
    <property type="entry name" value="HAD superfamily/HAD-like"/>
    <property type="match status" value="1"/>
</dbReference>
<dbReference type="OrthoDB" id="432719at2759"/>
<dbReference type="GO" id="GO:0005507">
    <property type="term" value="F:copper ion binding"/>
    <property type="evidence" value="ECO:0007669"/>
    <property type="project" value="InterPro"/>
</dbReference>
<sequence>MLTAGNDGSFASRAPAHMATTTVNVEGMTCGACTSAVEGAFKGVDGVGEVSVSLMMGRAVVHHDPKVLPPNQVAEIIEDSGFDATVISTDSPVGQPGDTTTVKEKGSVVSTTTLAIEGMTCGACTSAVEGGLKEVSGVMSVNVSLLSERAVVEHDVSTITPDQLAEVVEDRGFGAKVLDTTMPPSGTSLGAAETTSRLMVTTVSIDGMTCGACTSSIENVLIGVDGLVLFNISLLAERAIITHDPVALPIQRIVNMIDDAGFETTVLSSEPQDPVSNGAGRIVLSLHGLRDATSAGALEEFLLQRPGISSAFVDMATSRITVSFDSLVIGVRAIVVAIEAAGYNALLADTDDTNAQLQSLSKTKEVQEWKRSFLFSVSFAVPVFVINMCLPMYLPALDFGKVQLYPGIYLGDVVCLFLTIPVQFGVGKRFYISSYKSLKHRSPTMDVLVTMGTSAAFFYSVFAMVMALIFSPHKRPSTVFDTSTMLITFITLGRWLENRAKGHTSAALSRLMSLAPSMTTIYDDPIAAEKIAEEWEVSKTESSEQKSISDSERLRPGHQVIPTELIEVGDVVVLRPGDKVSADGIVIRGESYVDESMITGEALPIHKARGSAVIAGTVNGTSSIDFKVTRAGKDTQLSQIVKLVQDAQTSRAPIQRMADIVAGYFVPAIISLGLVTFFGWMVMSHLLPNPPKIFLAADGGGKVMVCLKLCISVIVFACPCALGLSTPTAVMVGTGVGAQQGILVKGGAILEAATKITHVVFDKTGTLTTGKMNVAEAKIERHWTSNEWRQQLWWLIVGLAEMNSEHPIGKAIFSAAKKESGHPGEGGLPGSLGDFDACVGKGISALVEPASSAERVRYRVLIGNARFLRSRDVPVPESAEATDSDIGTPKVPAGITRIHVAIDNRYTGTLLLRDTVKVTAVAAVAALHRMGISTSLITGDTHAAAISIANIVGISPESVHASVSPSDKQSIISSLEASGERVAMVGDGINDSPALATASIGIALASGTDVAMEAADIVLMRPDDLLSVPASLSLSRAVFNRIRLNLVWACLYNVIGLPFAMGLFLPFGGYMLPPMAAGAAMAASSISVVVSSLLLKFWRRPRWMDAEKLEKQIEIGNLGFRGSRKSWWQATLSVSGSNGRGGPLRWIQETRIWSFITGQPSGRLDSDEGYVPLQTVEPPV</sequence>
<dbReference type="EMBL" id="ML739274">
    <property type="protein sequence ID" value="KAE8349788.1"/>
    <property type="molecule type" value="Genomic_DNA"/>
</dbReference>
<evidence type="ECO:0000256" key="5">
    <source>
        <dbReference type="ARBA" id="ARBA00022692"/>
    </source>
</evidence>
<evidence type="ECO:0000256" key="9">
    <source>
        <dbReference type="ARBA" id="ARBA00022796"/>
    </source>
</evidence>
<feature type="transmembrane region" description="Helical" evidence="18">
    <location>
        <begin position="1046"/>
        <end position="1069"/>
    </location>
</feature>
<keyword evidence="8 18" id="KW-0547">Nucleotide-binding</keyword>
<organism evidence="20 21">
    <name type="scientific">Aspergillus coremiiformis</name>
    <dbReference type="NCBI Taxonomy" id="138285"/>
    <lineage>
        <taxon>Eukaryota</taxon>
        <taxon>Fungi</taxon>
        <taxon>Dikarya</taxon>
        <taxon>Ascomycota</taxon>
        <taxon>Pezizomycotina</taxon>
        <taxon>Eurotiomycetes</taxon>
        <taxon>Eurotiomycetidae</taxon>
        <taxon>Eurotiales</taxon>
        <taxon>Aspergillaceae</taxon>
        <taxon>Aspergillus</taxon>
        <taxon>Aspergillus subgen. Circumdati</taxon>
    </lineage>
</organism>
<dbReference type="GO" id="GO:0012505">
    <property type="term" value="C:endomembrane system"/>
    <property type="evidence" value="ECO:0007669"/>
    <property type="project" value="UniProtKB-SubCell"/>
</dbReference>
<evidence type="ECO:0000256" key="11">
    <source>
        <dbReference type="ARBA" id="ARBA00022842"/>
    </source>
</evidence>
<name>A0A5N6YXD5_9EURO</name>
<evidence type="ECO:0000256" key="1">
    <source>
        <dbReference type="ARBA" id="ARBA00004127"/>
    </source>
</evidence>
<keyword evidence="7" id="KW-0677">Repeat</keyword>
<dbReference type="PRINTS" id="PR00119">
    <property type="entry name" value="CATATPASE"/>
</dbReference>
<feature type="transmembrane region" description="Helical" evidence="18">
    <location>
        <begin position="1075"/>
        <end position="1095"/>
    </location>
</feature>
<dbReference type="CDD" id="cd02094">
    <property type="entry name" value="P-type_ATPase_Cu-like"/>
    <property type="match status" value="1"/>
</dbReference>
<evidence type="ECO:0000256" key="6">
    <source>
        <dbReference type="ARBA" id="ARBA00022723"/>
    </source>
</evidence>
<evidence type="ECO:0000256" key="16">
    <source>
        <dbReference type="ARBA" id="ARBA00023136"/>
    </source>
</evidence>
<dbReference type="PROSITE" id="PS01047">
    <property type="entry name" value="HMA_1"/>
    <property type="match status" value="2"/>
</dbReference>
<dbReference type="PROSITE" id="PS50846">
    <property type="entry name" value="HMA_2"/>
    <property type="match status" value="4"/>
</dbReference>
<dbReference type="SUPFAM" id="SSF56784">
    <property type="entry name" value="HAD-like"/>
    <property type="match status" value="1"/>
</dbReference>
<feature type="transmembrane region" description="Helical" evidence="18">
    <location>
        <begin position="447"/>
        <end position="471"/>
    </location>
</feature>
<evidence type="ECO:0000256" key="13">
    <source>
        <dbReference type="ARBA" id="ARBA00022989"/>
    </source>
</evidence>
<dbReference type="GO" id="GO:0030003">
    <property type="term" value="P:intracellular monoatomic cation homeostasis"/>
    <property type="evidence" value="ECO:0007669"/>
    <property type="project" value="UniProtKB-ARBA"/>
</dbReference>
<feature type="transmembrane region" description="Helical" evidence="18">
    <location>
        <begin position="702"/>
        <end position="724"/>
    </location>
</feature>
<dbReference type="Gene3D" id="3.30.70.100">
    <property type="match status" value="4"/>
</dbReference>
<feature type="domain" description="HMA" evidence="19">
    <location>
        <begin position="199"/>
        <end position="265"/>
    </location>
</feature>
<feature type="domain" description="HMA" evidence="19">
    <location>
        <begin position="19"/>
        <end position="85"/>
    </location>
</feature>
<dbReference type="GO" id="GO:0043682">
    <property type="term" value="F:P-type divalent copper transporter activity"/>
    <property type="evidence" value="ECO:0007669"/>
    <property type="project" value="TreeGrafter"/>
</dbReference>
<dbReference type="PRINTS" id="PR00942">
    <property type="entry name" value="CUATPASEI"/>
</dbReference>
<dbReference type="NCBIfam" id="TIGR01494">
    <property type="entry name" value="ATPase_P-type"/>
    <property type="match status" value="2"/>
</dbReference>
<dbReference type="SUPFAM" id="SSF55008">
    <property type="entry name" value="HMA, heavy metal-associated domain"/>
    <property type="match status" value="4"/>
</dbReference>
<evidence type="ECO:0000256" key="10">
    <source>
        <dbReference type="ARBA" id="ARBA00022840"/>
    </source>
</evidence>
<keyword evidence="10 18" id="KW-0067">ATP-binding</keyword>
<keyword evidence="12" id="KW-1278">Translocase</keyword>
<dbReference type="SUPFAM" id="SSF81653">
    <property type="entry name" value="Calcium ATPase, transduction domain A"/>
    <property type="match status" value="1"/>
</dbReference>
<keyword evidence="6 18" id="KW-0479">Metal-binding</keyword>
<reference evidence="21" key="1">
    <citation type="submission" date="2019-04" db="EMBL/GenBank/DDBJ databases">
        <title>Friends and foes A comparative genomics studyof 23 Aspergillus species from section Flavi.</title>
        <authorList>
            <consortium name="DOE Joint Genome Institute"/>
            <person name="Kjaerbolling I."/>
            <person name="Vesth T."/>
            <person name="Frisvad J.C."/>
            <person name="Nybo J.L."/>
            <person name="Theobald S."/>
            <person name="Kildgaard S."/>
            <person name="Isbrandt T."/>
            <person name="Kuo A."/>
            <person name="Sato A."/>
            <person name="Lyhne E.K."/>
            <person name="Kogle M.E."/>
            <person name="Wiebenga A."/>
            <person name="Kun R.S."/>
            <person name="Lubbers R.J."/>
            <person name="Makela M.R."/>
            <person name="Barry K."/>
            <person name="Chovatia M."/>
            <person name="Clum A."/>
            <person name="Daum C."/>
            <person name="Haridas S."/>
            <person name="He G."/>
            <person name="LaButti K."/>
            <person name="Lipzen A."/>
            <person name="Mondo S."/>
            <person name="Riley R."/>
            <person name="Salamov A."/>
            <person name="Simmons B.A."/>
            <person name="Magnuson J.K."/>
            <person name="Henrissat B."/>
            <person name="Mortensen U.H."/>
            <person name="Larsen T.O."/>
            <person name="Devries R.P."/>
            <person name="Grigoriev I.V."/>
            <person name="Machida M."/>
            <person name="Baker S.E."/>
            <person name="Andersen M.R."/>
        </authorList>
    </citation>
    <scope>NUCLEOTIDE SEQUENCE [LARGE SCALE GENOMIC DNA]</scope>
    <source>
        <strain evidence="21">CBS 553.77</strain>
    </source>
</reference>
<feature type="transmembrane region" description="Helical" evidence="18">
    <location>
        <begin position="406"/>
        <end position="426"/>
    </location>
</feature>
<dbReference type="Pfam" id="PF00702">
    <property type="entry name" value="Hydrolase"/>
    <property type="match status" value="1"/>
</dbReference>
<dbReference type="InterPro" id="IPR006122">
    <property type="entry name" value="HMA_Cu_ion-bd"/>
</dbReference>
<dbReference type="Pfam" id="PF00403">
    <property type="entry name" value="HMA"/>
    <property type="match status" value="4"/>
</dbReference>
<dbReference type="AlphaFoldDB" id="A0A5N6YXD5"/>
<evidence type="ECO:0000256" key="15">
    <source>
        <dbReference type="ARBA" id="ARBA00023065"/>
    </source>
</evidence>
<dbReference type="GO" id="GO:0140581">
    <property type="term" value="F:P-type monovalent copper transporter activity"/>
    <property type="evidence" value="ECO:0007669"/>
    <property type="project" value="UniProtKB-EC"/>
</dbReference>
<feature type="domain" description="HMA" evidence="19">
    <location>
        <begin position="280"/>
        <end position="346"/>
    </location>
</feature>
<dbReference type="SUPFAM" id="SSF81665">
    <property type="entry name" value="Calcium ATPase, transmembrane domain M"/>
    <property type="match status" value="1"/>
</dbReference>
<dbReference type="SFLD" id="SFLDF00027">
    <property type="entry name" value="p-type_atpase"/>
    <property type="match status" value="1"/>
</dbReference>
<dbReference type="InterPro" id="IPR059000">
    <property type="entry name" value="ATPase_P-type_domA"/>
</dbReference>
<dbReference type="InterPro" id="IPR044492">
    <property type="entry name" value="P_typ_ATPase_HD_dom"/>
</dbReference>
<evidence type="ECO:0000256" key="7">
    <source>
        <dbReference type="ARBA" id="ARBA00022737"/>
    </source>
</evidence>
<dbReference type="Pfam" id="PF00122">
    <property type="entry name" value="E1-E2_ATPase"/>
    <property type="match status" value="1"/>
</dbReference>
<evidence type="ECO:0000313" key="21">
    <source>
        <dbReference type="Proteomes" id="UP000327118"/>
    </source>
</evidence>
<dbReference type="NCBIfam" id="TIGR01525">
    <property type="entry name" value="ATPase-IB_hvy"/>
    <property type="match status" value="1"/>
</dbReference>
<evidence type="ECO:0000256" key="14">
    <source>
        <dbReference type="ARBA" id="ARBA00023008"/>
    </source>
</evidence>
<comment type="subcellular location">
    <subcellularLocation>
        <location evidence="1">Endomembrane system</location>
        <topology evidence="1">Multi-pass membrane protein</topology>
    </subcellularLocation>
    <subcellularLocation>
        <location evidence="18">Membrane</location>
    </subcellularLocation>
</comment>
<dbReference type="PANTHER" id="PTHR43520">
    <property type="entry name" value="ATP7, ISOFORM B"/>
    <property type="match status" value="1"/>
</dbReference>
<dbReference type="Gene3D" id="3.40.1110.10">
    <property type="entry name" value="Calcium-transporting ATPase, cytoplasmic domain N"/>
    <property type="match status" value="1"/>
</dbReference>
<evidence type="ECO:0000256" key="4">
    <source>
        <dbReference type="ARBA" id="ARBA00022448"/>
    </source>
</evidence>
<keyword evidence="14" id="KW-0186">Copper</keyword>
<proteinExistence type="inferred from homology"/>
<evidence type="ECO:0000256" key="18">
    <source>
        <dbReference type="RuleBase" id="RU362081"/>
    </source>
</evidence>
<dbReference type="GO" id="GO:0016887">
    <property type="term" value="F:ATP hydrolysis activity"/>
    <property type="evidence" value="ECO:0007669"/>
    <property type="project" value="InterPro"/>
</dbReference>
<dbReference type="InterPro" id="IPR036412">
    <property type="entry name" value="HAD-like_sf"/>
</dbReference>
<protein>
    <recommendedName>
        <fullName evidence="3">P-type Cu(+) transporter</fullName>
        <ecNumber evidence="3">7.2.2.8</ecNumber>
    </recommendedName>
    <alternativeName>
        <fullName evidence="17">Cu(2+)-ATPase</fullName>
    </alternativeName>
</protein>
<keyword evidence="11" id="KW-0460">Magnesium</keyword>
<keyword evidence="4" id="KW-0813">Transport</keyword>
<evidence type="ECO:0000259" key="19">
    <source>
        <dbReference type="PROSITE" id="PS50846"/>
    </source>
</evidence>
<dbReference type="GO" id="GO:0005524">
    <property type="term" value="F:ATP binding"/>
    <property type="evidence" value="ECO:0007669"/>
    <property type="project" value="UniProtKB-UniRule"/>
</dbReference>
<dbReference type="InterPro" id="IPR008250">
    <property type="entry name" value="ATPase_P-typ_transduc_dom_A_sf"/>
</dbReference>
<feature type="transmembrane region" description="Helical" evidence="18">
    <location>
        <begin position="477"/>
        <end position="496"/>
    </location>
</feature>
<dbReference type="PROSITE" id="PS00154">
    <property type="entry name" value="ATPASE_E1_E2"/>
    <property type="match status" value="1"/>
</dbReference>
<dbReference type="SFLD" id="SFLDG00002">
    <property type="entry name" value="C1.7:_P-type_atpase_like"/>
    <property type="match status" value="1"/>
</dbReference>
<feature type="transmembrane region" description="Helical" evidence="18">
    <location>
        <begin position="372"/>
        <end position="394"/>
    </location>
</feature>
<feature type="domain" description="HMA" evidence="19">
    <location>
        <begin position="110"/>
        <end position="176"/>
    </location>
</feature>
<keyword evidence="15" id="KW-0406">Ion transport</keyword>
<dbReference type="SFLD" id="SFLDS00003">
    <property type="entry name" value="Haloacid_Dehalogenase"/>
    <property type="match status" value="1"/>
</dbReference>
<evidence type="ECO:0000256" key="12">
    <source>
        <dbReference type="ARBA" id="ARBA00022967"/>
    </source>
</evidence>
<accession>A0A5N6YXD5</accession>
<keyword evidence="13 18" id="KW-1133">Transmembrane helix</keyword>